<dbReference type="Pfam" id="PF00685">
    <property type="entry name" value="Sulfotransfer_1"/>
    <property type="match status" value="1"/>
</dbReference>
<dbReference type="GO" id="GO:0008146">
    <property type="term" value="F:sulfotransferase activity"/>
    <property type="evidence" value="ECO:0007669"/>
    <property type="project" value="InterPro"/>
</dbReference>
<gene>
    <name evidence="2" type="ORF">V5E97_34435</name>
</gene>
<dbReference type="SUPFAM" id="SSF52540">
    <property type="entry name" value="P-loop containing nucleoside triphosphate hydrolases"/>
    <property type="match status" value="1"/>
</dbReference>
<protein>
    <submittedName>
        <fullName evidence="2">Sulfotransferase domain-containing protein</fullName>
    </submittedName>
</protein>
<sequence>MFFQPIIQRFSGARHANLPGEARIAIVSTPRSGNTWLCNMLDHAYECATREHGELALYNPLDAPWRNLPDRCIIMTHWHRVEPLPTLWKQHRFFTITLARHPLDVLISILRYAPCEGSLGWLSGQEGDERPIFGVSPESEAFIRYATSRRAKALLAVSTQWWTAQGVHRIRYEDLVRNPKRQLLQIAKSLGTSPSIGFDGAVTSCAMPRFRNPITARHIWPGKPGLWRTLLTAHVAQRIAAAHQDVFSALGYVCNPDRTLDSRRASHNWARIVTAKSGDFGFGSSQSVA</sequence>
<dbReference type="InterPro" id="IPR000863">
    <property type="entry name" value="Sulfotransferase_dom"/>
</dbReference>
<dbReference type="EMBL" id="CP155447">
    <property type="protein sequence ID" value="XBH03371.1"/>
    <property type="molecule type" value="Genomic_DNA"/>
</dbReference>
<evidence type="ECO:0000313" key="2">
    <source>
        <dbReference type="EMBL" id="XBH03371.1"/>
    </source>
</evidence>
<evidence type="ECO:0000259" key="1">
    <source>
        <dbReference type="Pfam" id="PF00685"/>
    </source>
</evidence>
<proteinExistence type="predicted"/>
<dbReference type="RefSeq" id="WP_406696104.1">
    <property type="nucleotide sequence ID" value="NZ_CP155447.1"/>
</dbReference>
<accession>A0AAU7CDW7</accession>
<feature type="domain" description="Sulfotransferase" evidence="1">
    <location>
        <begin position="23"/>
        <end position="193"/>
    </location>
</feature>
<reference evidence="2" key="1">
    <citation type="submission" date="2024-05" db="EMBL/GenBank/DDBJ databases">
        <title>Planctomycetes of the genus Singulisphaera possess chitinolytic capabilities.</title>
        <authorList>
            <person name="Ivanova A."/>
        </authorList>
    </citation>
    <scope>NUCLEOTIDE SEQUENCE</scope>
    <source>
        <strain evidence="2">Ch08T</strain>
    </source>
</reference>
<dbReference type="AlphaFoldDB" id="A0AAU7CDW7"/>
<dbReference type="InterPro" id="IPR027417">
    <property type="entry name" value="P-loop_NTPase"/>
</dbReference>
<organism evidence="2">
    <name type="scientific">Singulisphaera sp. Ch08</name>
    <dbReference type="NCBI Taxonomy" id="3120278"/>
    <lineage>
        <taxon>Bacteria</taxon>
        <taxon>Pseudomonadati</taxon>
        <taxon>Planctomycetota</taxon>
        <taxon>Planctomycetia</taxon>
        <taxon>Isosphaerales</taxon>
        <taxon>Isosphaeraceae</taxon>
        <taxon>Singulisphaera</taxon>
    </lineage>
</organism>
<name>A0AAU7CDW7_9BACT</name>
<dbReference type="Gene3D" id="3.40.50.300">
    <property type="entry name" value="P-loop containing nucleotide triphosphate hydrolases"/>
    <property type="match status" value="1"/>
</dbReference>